<dbReference type="PANTHER" id="PTHR31552">
    <property type="entry name" value="SERPENTINE RECEPTOR CLASS GAMMA"/>
    <property type="match status" value="1"/>
</dbReference>
<evidence type="ECO:0000256" key="1">
    <source>
        <dbReference type="ARBA" id="ARBA00004141"/>
    </source>
</evidence>
<evidence type="ECO:0000256" key="2">
    <source>
        <dbReference type="ARBA" id="ARBA00005692"/>
    </source>
</evidence>
<feature type="transmembrane region" description="Helical" evidence="6">
    <location>
        <begin position="74"/>
        <end position="98"/>
    </location>
</feature>
<feature type="transmembrane region" description="Helical" evidence="6">
    <location>
        <begin position="189"/>
        <end position="211"/>
    </location>
</feature>
<dbReference type="Gene3D" id="1.20.1070.10">
    <property type="entry name" value="Rhodopsin 7-helix transmembrane proteins"/>
    <property type="match status" value="1"/>
</dbReference>
<protein>
    <recommendedName>
        <fullName evidence="6">Serpentine receptor class gamma</fullName>
    </recommendedName>
</protein>
<dbReference type="Pfam" id="PF02118">
    <property type="entry name" value="Srg"/>
    <property type="match status" value="1"/>
</dbReference>
<keyword evidence="5 6" id="KW-0472">Membrane</keyword>
<dbReference type="SUPFAM" id="SSF81321">
    <property type="entry name" value="Family A G protein-coupled receptor-like"/>
    <property type="match status" value="1"/>
</dbReference>
<comment type="similarity">
    <text evidence="2 6">Belongs to the nematode receptor-like protein srg family.</text>
</comment>
<reference evidence="7" key="1">
    <citation type="journal article" date="2013" name="Genetics">
        <title>The draft genome and transcriptome of Panagrellus redivivus are shaped by the harsh demands of a free-living lifestyle.</title>
        <authorList>
            <person name="Srinivasan J."/>
            <person name="Dillman A.R."/>
            <person name="Macchietto M.G."/>
            <person name="Heikkinen L."/>
            <person name="Lakso M."/>
            <person name="Fracchia K.M."/>
            <person name="Antoshechkin I."/>
            <person name="Mortazavi A."/>
            <person name="Wong G."/>
            <person name="Sternberg P.W."/>
        </authorList>
    </citation>
    <scope>NUCLEOTIDE SEQUENCE [LARGE SCALE GENOMIC DNA]</scope>
    <source>
        <strain evidence="7">MT8872</strain>
    </source>
</reference>
<proteinExistence type="inferred from homology"/>
<evidence type="ECO:0000313" key="8">
    <source>
        <dbReference type="WBParaSite" id="Pan_g3087.t1"/>
    </source>
</evidence>
<dbReference type="InterPro" id="IPR000609">
    <property type="entry name" value="7TM_GPCR_serpentine_rcpt_Srg"/>
</dbReference>
<dbReference type="GO" id="GO:0007606">
    <property type="term" value="P:sensory perception of chemical stimulus"/>
    <property type="evidence" value="ECO:0007669"/>
    <property type="project" value="UniProtKB-UniRule"/>
</dbReference>
<keyword evidence="3 6" id="KW-0812">Transmembrane</keyword>
<dbReference type="GO" id="GO:0004888">
    <property type="term" value="F:transmembrane signaling receptor activity"/>
    <property type="evidence" value="ECO:0007669"/>
    <property type="project" value="InterPro"/>
</dbReference>
<sequence length="342" mass="39560">METLLPTWVLCIQMAYGLPTTLAMFILIYVLVFRSHKSHLKSSFYMITKILIVIDLLFYWFFNIQDRAFLHGPTAIYLINFPVDCFFYKLINFGYYFLNYLRSCVIIGESLNRFVSILYIDKSNVKNEKWLKKAVYPILAISILISLSQSYFYFQVAYLITPLGKDIVSYGIGPNMAIWKTYGGLRSAIAGFIVGIVCFMLNGWSVSLLIYRRKELNTERVGINLFVISMTDFVLHCFHAATEIGFYIALYIENPMNFDLIRNMFIIRMWIIDLDCLHRPWILFIMSEHIRNAIFGCFKGLVTTNSVVTTSSVNRVHADNRNHKLFTQPTSSDQKGGIVTVT</sequence>
<feature type="transmembrane region" description="Helical" evidence="6">
    <location>
        <begin position="6"/>
        <end position="32"/>
    </location>
</feature>
<reference evidence="8" key="2">
    <citation type="submission" date="2020-10" db="UniProtKB">
        <authorList>
            <consortium name="WormBaseParasite"/>
        </authorList>
    </citation>
    <scope>IDENTIFICATION</scope>
</reference>
<dbReference type="PANTHER" id="PTHR31552:SF8">
    <property type="entry name" value="SERPENTINE RECEPTOR CLASS GAMMA"/>
    <property type="match status" value="1"/>
</dbReference>
<comment type="subcellular location">
    <subcellularLocation>
        <location evidence="1">Membrane</location>
        <topology evidence="1">Multi-pass membrane protein</topology>
    </subcellularLocation>
</comment>
<accession>A0A7E4VTE9</accession>
<dbReference type="Proteomes" id="UP000492821">
    <property type="component" value="Unassembled WGS sequence"/>
</dbReference>
<keyword evidence="7" id="KW-1185">Reference proteome</keyword>
<keyword evidence="4 6" id="KW-1133">Transmembrane helix</keyword>
<evidence type="ECO:0000256" key="3">
    <source>
        <dbReference type="ARBA" id="ARBA00022692"/>
    </source>
</evidence>
<feature type="transmembrane region" description="Helical" evidence="6">
    <location>
        <begin position="134"/>
        <end position="154"/>
    </location>
</feature>
<comment type="caution">
    <text evidence="6">Lacks conserved residue(s) required for the propagation of feature annotation.</text>
</comment>
<organism evidence="7 8">
    <name type="scientific">Panagrellus redivivus</name>
    <name type="common">Microworm</name>
    <dbReference type="NCBI Taxonomy" id="6233"/>
    <lineage>
        <taxon>Eukaryota</taxon>
        <taxon>Metazoa</taxon>
        <taxon>Ecdysozoa</taxon>
        <taxon>Nematoda</taxon>
        <taxon>Chromadorea</taxon>
        <taxon>Rhabditida</taxon>
        <taxon>Tylenchina</taxon>
        <taxon>Panagrolaimomorpha</taxon>
        <taxon>Panagrolaimoidea</taxon>
        <taxon>Panagrolaimidae</taxon>
        <taxon>Panagrellus</taxon>
    </lineage>
</organism>
<dbReference type="AlphaFoldDB" id="A0A7E4VTE9"/>
<evidence type="ECO:0000256" key="4">
    <source>
        <dbReference type="ARBA" id="ARBA00022989"/>
    </source>
</evidence>
<feature type="transmembrane region" description="Helical" evidence="6">
    <location>
        <begin position="44"/>
        <end position="62"/>
    </location>
</feature>
<name>A0A7E4VTE9_PANRE</name>
<evidence type="ECO:0000313" key="7">
    <source>
        <dbReference type="Proteomes" id="UP000492821"/>
    </source>
</evidence>
<evidence type="ECO:0000256" key="5">
    <source>
        <dbReference type="ARBA" id="ARBA00023136"/>
    </source>
</evidence>
<dbReference type="GO" id="GO:0016020">
    <property type="term" value="C:membrane"/>
    <property type="evidence" value="ECO:0007669"/>
    <property type="project" value="UniProtKB-SubCell"/>
</dbReference>
<evidence type="ECO:0000256" key="6">
    <source>
        <dbReference type="RuleBase" id="RU280813"/>
    </source>
</evidence>
<dbReference type="WBParaSite" id="Pan_g3087.t1">
    <property type="protein sequence ID" value="Pan_g3087.t1"/>
    <property type="gene ID" value="Pan_g3087"/>
</dbReference>